<gene>
    <name evidence="2" type="ORF">VHEMI01905</name>
</gene>
<dbReference type="Proteomes" id="UP000039046">
    <property type="component" value="Unassembled WGS sequence"/>
</dbReference>
<evidence type="ECO:0000259" key="1">
    <source>
        <dbReference type="Pfam" id="PF01266"/>
    </source>
</evidence>
<dbReference type="SUPFAM" id="SSF51905">
    <property type="entry name" value="FAD/NAD(P)-binding domain"/>
    <property type="match status" value="1"/>
</dbReference>
<evidence type="ECO:0000313" key="3">
    <source>
        <dbReference type="Proteomes" id="UP000039046"/>
    </source>
</evidence>
<name>A0A0A1T8U1_9HYPO</name>
<dbReference type="Gene3D" id="3.30.9.10">
    <property type="entry name" value="D-Amino Acid Oxidase, subunit A, domain 2"/>
    <property type="match status" value="1"/>
</dbReference>
<organism evidence="2 3">
    <name type="scientific">[Torrubiella] hemipterigena</name>
    <dbReference type="NCBI Taxonomy" id="1531966"/>
    <lineage>
        <taxon>Eukaryota</taxon>
        <taxon>Fungi</taxon>
        <taxon>Dikarya</taxon>
        <taxon>Ascomycota</taxon>
        <taxon>Pezizomycotina</taxon>
        <taxon>Sordariomycetes</taxon>
        <taxon>Hypocreomycetidae</taxon>
        <taxon>Hypocreales</taxon>
        <taxon>Clavicipitaceae</taxon>
        <taxon>Clavicipitaceae incertae sedis</taxon>
        <taxon>'Torrubiella' clade</taxon>
    </lineage>
</organism>
<dbReference type="Pfam" id="PF01266">
    <property type="entry name" value="DAO"/>
    <property type="match status" value="1"/>
</dbReference>
<dbReference type="EMBL" id="CDHN01000001">
    <property type="protein sequence ID" value="CEJ81794.1"/>
    <property type="molecule type" value="Genomic_DNA"/>
</dbReference>
<dbReference type="HOGENOM" id="CLU_022730_2_1_1"/>
<dbReference type="AlphaFoldDB" id="A0A0A1T8U1"/>
<dbReference type="PANTHER" id="PTHR13847">
    <property type="entry name" value="SARCOSINE DEHYDROGENASE-RELATED"/>
    <property type="match status" value="1"/>
</dbReference>
<dbReference type="PANTHER" id="PTHR13847:SF213">
    <property type="entry name" value="DEPENDENT OXIDOREDUCTASE, PUTATIVE-RELATED"/>
    <property type="match status" value="1"/>
</dbReference>
<reference evidence="2 3" key="1">
    <citation type="journal article" date="2015" name="Genome Announc.">
        <title>Draft Genome Sequence and Gene Annotation of the Entomopathogenic Fungus Verticillium hemipterigenum.</title>
        <authorList>
            <person name="Horn F."/>
            <person name="Habel A."/>
            <person name="Scharf D.H."/>
            <person name="Dworschak J."/>
            <person name="Brakhage A.A."/>
            <person name="Guthke R."/>
            <person name="Hertweck C."/>
            <person name="Linde J."/>
        </authorList>
    </citation>
    <scope>NUCLEOTIDE SEQUENCE [LARGE SCALE GENOMIC DNA]</scope>
</reference>
<dbReference type="Gene3D" id="3.50.50.60">
    <property type="entry name" value="FAD/NAD(P)-binding domain"/>
    <property type="match status" value="1"/>
</dbReference>
<dbReference type="InterPro" id="IPR036188">
    <property type="entry name" value="FAD/NAD-bd_sf"/>
</dbReference>
<sequence length="509" mass="56501">MGGIVSTMKDGANALVSGARLLTSLNTRYQNLFKRINSEPPLPLPNPTQPYWLDDAPFPELNECKDPLPNEADLVIIGSGITASAAAKTILELKPKEFKVLVLEAREICSGATGRNGGHIKSDPYRDFIDHRKTLGSDEEACQVVRFLMKHLPTFKEFADTFPQAQIREVETVDFFMVEKDFELAKKDVAITQKALPEIEMRIWDREETRAKYDANELVVGAVSYKAGAMWPFRFVTSLWKQLLDKYDNLTLMSHTPALAVRNIGAAYEVETPKGTIKATHVLHATNGWAGRLLPELRPCLTGLRGHMSAQKPGDNFPGTNGQRSWSMIYLPGFDYVTQLPDNEDGTHGDVMMGGGFFRSVEEGIDNIGIWDDTTKDAMTMVHVHGIMPTLFEPKWGIGGGLRKAWSGIMGYTGDFRPFVDRVPEKGNKNKNGKGHQWIAAGFNGHGMVWSWLSGTAIGIMIAGKEEDVLEKSMGRPAGKLDDWFPRKAVSFDDKRLKAANLKNLAGEM</sequence>
<evidence type="ECO:0000313" key="2">
    <source>
        <dbReference type="EMBL" id="CEJ81794.1"/>
    </source>
</evidence>
<dbReference type="GO" id="GO:0005737">
    <property type="term" value="C:cytoplasm"/>
    <property type="evidence" value="ECO:0007669"/>
    <property type="project" value="TreeGrafter"/>
</dbReference>
<protein>
    <recommendedName>
        <fullName evidence="1">FAD dependent oxidoreductase domain-containing protein</fullName>
    </recommendedName>
</protein>
<dbReference type="OrthoDB" id="429143at2759"/>
<proteinExistence type="predicted"/>
<feature type="domain" description="FAD dependent oxidoreductase" evidence="1">
    <location>
        <begin position="73"/>
        <end position="457"/>
    </location>
</feature>
<keyword evidence="3" id="KW-1185">Reference proteome</keyword>
<accession>A0A0A1T8U1</accession>
<dbReference type="InterPro" id="IPR006076">
    <property type="entry name" value="FAD-dep_OxRdtase"/>
</dbReference>
<dbReference type="STRING" id="1531966.A0A0A1T8U1"/>